<dbReference type="OMA" id="FVCAAKA"/>
<dbReference type="EMBL" id="CM007890">
    <property type="protein sequence ID" value="OTG38429.1"/>
    <property type="molecule type" value="Genomic_DNA"/>
</dbReference>
<dbReference type="InterPro" id="IPR036259">
    <property type="entry name" value="MFS_trans_sf"/>
</dbReference>
<evidence type="ECO:0000256" key="1">
    <source>
        <dbReference type="ARBA" id="ARBA00004141"/>
    </source>
</evidence>
<keyword evidence="10" id="KW-1185">Reference proteome</keyword>
<dbReference type="InterPro" id="IPR000109">
    <property type="entry name" value="POT_fam"/>
</dbReference>
<feature type="transmembrane region" description="Helical" evidence="7">
    <location>
        <begin position="74"/>
        <end position="94"/>
    </location>
</feature>
<feature type="transmembrane region" description="Helical" evidence="7">
    <location>
        <begin position="211"/>
        <end position="237"/>
    </location>
</feature>
<dbReference type="GO" id="GO:0055085">
    <property type="term" value="P:transmembrane transport"/>
    <property type="evidence" value="ECO:0000318"/>
    <property type="project" value="GO_Central"/>
</dbReference>
<evidence type="ECO:0000313" key="8">
    <source>
        <dbReference type="EMBL" id="KAF5823876.1"/>
    </source>
</evidence>
<evidence type="ECO:0000256" key="5">
    <source>
        <dbReference type="ARBA" id="ARBA00023136"/>
    </source>
</evidence>
<evidence type="ECO:0000256" key="7">
    <source>
        <dbReference type="SAM" id="Phobius"/>
    </source>
</evidence>
<evidence type="ECO:0000256" key="2">
    <source>
        <dbReference type="ARBA" id="ARBA00005982"/>
    </source>
</evidence>
<evidence type="ECO:0000313" key="9">
    <source>
        <dbReference type="EMBL" id="OTG38429.1"/>
    </source>
</evidence>
<evidence type="ECO:0000256" key="6">
    <source>
        <dbReference type="ARBA" id="ARBA00044504"/>
    </source>
</evidence>
<dbReference type="GO" id="GO:0022857">
    <property type="term" value="F:transmembrane transporter activity"/>
    <property type="evidence" value="ECO:0000318"/>
    <property type="project" value="GO_Central"/>
</dbReference>
<feature type="transmembrane region" description="Helical" evidence="7">
    <location>
        <begin position="144"/>
        <end position="166"/>
    </location>
</feature>
<keyword evidence="5 7" id="KW-0472">Membrane</keyword>
<dbReference type="Proteomes" id="UP000215914">
    <property type="component" value="Chromosome 1"/>
</dbReference>
<feature type="transmembrane region" description="Helical" evidence="7">
    <location>
        <begin position="404"/>
        <end position="421"/>
    </location>
</feature>
<feature type="transmembrane region" description="Helical" evidence="7">
    <location>
        <begin position="362"/>
        <end position="383"/>
    </location>
</feature>
<feature type="transmembrane region" description="Helical" evidence="7">
    <location>
        <begin position="186"/>
        <end position="205"/>
    </location>
</feature>
<reference evidence="9" key="2">
    <citation type="submission" date="2017-02" db="EMBL/GenBank/DDBJ databases">
        <title>Sunflower complete genome.</title>
        <authorList>
            <person name="Langlade N."/>
            <person name="Munos S."/>
        </authorList>
    </citation>
    <scope>NUCLEOTIDE SEQUENCE [LARGE SCALE GENOMIC DNA]</scope>
    <source>
        <tissue evidence="9">Leaves</tissue>
    </source>
</reference>
<dbReference type="Gramene" id="mRNA:HanXRQr2_Chr01g0043041">
    <property type="protein sequence ID" value="mRNA:HanXRQr2_Chr01g0043041"/>
    <property type="gene ID" value="HanXRQr2_Chr01g0043041"/>
</dbReference>
<proteinExistence type="inferred from homology"/>
<dbReference type="OrthoDB" id="8904098at2759"/>
<dbReference type="CDD" id="cd17416">
    <property type="entry name" value="MFS_NPF1_2"/>
    <property type="match status" value="1"/>
</dbReference>
<reference evidence="8 10" key="1">
    <citation type="journal article" date="2017" name="Nature">
        <title>The sunflower genome provides insights into oil metabolism, flowering and Asterid evolution.</title>
        <authorList>
            <person name="Badouin H."/>
            <person name="Gouzy J."/>
            <person name="Grassa C.J."/>
            <person name="Murat F."/>
            <person name="Staton S.E."/>
            <person name="Cottret L."/>
            <person name="Lelandais-Briere C."/>
            <person name="Owens G.L."/>
            <person name="Carrere S."/>
            <person name="Mayjonade B."/>
            <person name="Legrand L."/>
            <person name="Gill N."/>
            <person name="Kane N.C."/>
            <person name="Bowers J.E."/>
            <person name="Hubner S."/>
            <person name="Bellec A."/>
            <person name="Berard A."/>
            <person name="Berges H."/>
            <person name="Blanchet N."/>
            <person name="Boniface M.C."/>
            <person name="Brunel D."/>
            <person name="Catrice O."/>
            <person name="Chaidir N."/>
            <person name="Claudel C."/>
            <person name="Donnadieu C."/>
            <person name="Faraut T."/>
            <person name="Fievet G."/>
            <person name="Helmstetter N."/>
            <person name="King M."/>
            <person name="Knapp S.J."/>
            <person name="Lai Z."/>
            <person name="Le Paslier M.C."/>
            <person name="Lippi Y."/>
            <person name="Lorenzon L."/>
            <person name="Mandel J.R."/>
            <person name="Marage G."/>
            <person name="Marchand G."/>
            <person name="Marquand E."/>
            <person name="Bret-Mestries E."/>
            <person name="Morien E."/>
            <person name="Nambeesan S."/>
            <person name="Nguyen T."/>
            <person name="Pegot-Espagnet P."/>
            <person name="Pouilly N."/>
            <person name="Raftis F."/>
            <person name="Sallet E."/>
            <person name="Schiex T."/>
            <person name="Thomas J."/>
            <person name="Vandecasteele C."/>
            <person name="Vares D."/>
            <person name="Vear F."/>
            <person name="Vautrin S."/>
            <person name="Crespi M."/>
            <person name="Mangin B."/>
            <person name="Burke J.M."/>
            <person name="Salse J."/>
            <person name="Munos S."/>
            <person name="Vincourt P."/>
            <person name="Rieseberg L.H."/>
            <person name="Langlade N.B."/>
        </authorList>
    </citation>
    <scope>NUCLEOTIDE SEQUENCE [LARGE SCALE GENOMIC DNA]</scope>
    <source>
        <strain evidence="10">cv. SF193</strain>
        <tissue evidence="8">Leaves</tissue>
    </source>
</reference>
<feature type="transmembrane region" description="Helical" evidence="7">
    <location>
        <begin position="441"/>
        <end position="459"/>
    </location>
</feature>
<evidence type="ECO:0000256" key="3">
    <source>
        <dbReference type="ARBA" id="ARBA00022692"/>
    </source>
</evidence>
<feature type="transmembrane region" description="Helical" evidence="7">
    <location>
        <begin position="101"/>
        <end position="124"/>
    </location>
</feature>
<evidence type="ECO:0000256" key="4">
    <source>
        <dbReference type="ARBA" id="ARBA00022989"/>
    </source>
</evidence>
<dbReference type="EMBL" id="MNCJ02000316">
    <property type="protein sequence ID" value="KAF5823876.1"/>
    <property type="molecule type" value="Genomic_DNA"/>
</dbReference>
<dbReference type="SUPFAM" id="SSF103473">
    <property type="entry name" value="MFS general substrate transporter"/>
    <property type="match status" value="1"/>
</dbReference>
<name>A0A251VSU7_HELAN</name>
<comment type="similarity">
    <text evidence="2">Belongs to the major facilitator superfamily. Proton-dependent oligopeptide transporter (POT/PTR) (TC 2.A.17) family.</text>
</comment>
<sequence>MEGDLKEEKPSIHADLQTHLLNDNNNHVQKGGLRTMPFIIVNEAFEKVASSGVMANMIFYLMEVYHMEAVTGTSVIYIWSALSDGLSIFGAFVSDSYFGRFRVIAFGSLSSLVGVSLLWLTSIVPQLTPSSASSCPPTPAQLGFLLASFSLISIGSGCIRPCSIVFGADQLKHYNSQRLIDSYFNWYYASSTISYIIASTVVVYIQDLFGWRVGFAVPVLVMLCSALMFLLGSSLYVKVEVKKSPFSGLIQVLAVAFKNRKIRLLPGDCYNHSNEMDRVELTDNLRFLNKACVVRDVNIGSIGSNPCGVPTVEKVESLKTLIRIIPIWSSGILLFTITVQNFPTLQAKKMNRNITSWFEIPAASFILFELLTITIWIPFYDCILDKLLAKYTNEPRGLNLKTRMGIGLILSVITMVVSAIVETIRRDLANQNTPFNMSAMWLVPQYVLLGLSVAFNDIGQIEFYYSELPKSMASFSIAVLKVSAASGSLVASLLTNIVDSVTGRGGNVSWLSSDIDEGHVDYYYWLLSFLSLLNFFYYLICCRVHRSFSSSECRLSHAVNIEGSDSIEDKL</sequence>
<accession>A0A251VSU7</accession>
<gene>
    <name evidence="9" type="ORF">HannXRQ_Chr01g0029631</name>
    <name evidence="8" type="ORF">HanXRQr2_Chr01g0043041</name>
</gene>
<comment type="similarity">
    <text evidence="6">Belongs to the major facilitator superfamily. Phosphate:H(+) symporter (TC 2.A.1.9) family.</text>
</comment>
<dbReference type="Pfam" id="PF00854">
    <property type="entry name" value="PTR2"/>
    <property type="match status" value="1"/>
</dbReference>
<feature type="transmembrane region" description="Helical" evidence="7">
    <location>
        <begin position="522"/>
        <end position="540"/>
    </location>
</feature>
<keyword evidence="4 7" id="KW-1133">Transmembrane helix</keyword>
<dbReference type="InParanoid" id="A0A251VSU7"/>
<protein>
    <submittedName>
        <fullName evidence="8">Proton-dependent oligopeptide transporter family, major facilitator superfamily</fullName>
    </submittedName>
    <submittedName>
        <fullName evidence="9">Putative proton-dependent oligopeptide transporter family</fullName>
    </submittedName>
</protein>
<dbReference type="GO" id="GO:0005886">
    <property type="term" value="C:plasma membrane"/>
    <property type="evidence" value="ECO:0000318"/>
    <property type="project" value="GO_Central"/>
</dbReference>
<reference evidence="8" key="3">
    <citation type="submission" date="2020-06" db="EMBL/GenBank/DDBJ databases">
        <title>Helianthus annuus Genome sequencing and assembly Release 2.</title>
        <authorList>
            <person name="Gouzy J."/>
            <person name="Langlade N."/>
            <person name="Munos S."/>
        </authorList>
    </citation>
    <scope>NUCLEOTIDE SEQUENCE</scope>
    <source>
        <tissue evidence="8">Leaves</tissue>
    </source>
</reference>
<dbReference type="AlphaFoldDB" id="A0A251VSU7"/>
<organism evidence="9 10">
    <name type="scientific">Helianthus annuus</name>
    <name type="common">Common sunflower</name>
    <dbReference type="NCBI Taxonomy" id="4232"/>
    <lineage>
        <taxon>Eukaryota</taxon>
        <taxon>Viridiplantae</taxon>
        <taxon>Streptophyta</taxon>
        <taxon>Embryophyta</taxon>
        <taxon>Tracheophyta</taxon>
        <taxon>Spermatophyta</taxon>
        <taxon>Magnoliopsida</taxon>
        <taxon>eudicotyledons</taxon>
        <taxon>Gunneridae</taxon>
        <taxon>Pentapetalae</taxon>
        <taxon>asterids</taxon>
        <taxon>campanulids</taxon>
        <taxon>Asterales</taxon>
        <taxon>Asteraceae</taxon>
        <taxon>Asteroideae</taxon>
        <taxon>Heliantheae alliance</taxon>
        <taxon>Heliantheae</taxon>
        <taxon>Helianthus</taxon>
    </lineage>
</organism>
<keyword evidence="3 7" id="KW-0812">Transmembrane</keyword>
<dbReference type="PANTHER" id="PTHR11654">
    <property type="entry name" value="OLIGOPEPTIDE TRANSPORTER-RELATED"/>
    <property type="match status" value="1"/>
</dbReference>
<dbReference type="Gene3D" id="1.20.1250.20">
    <property type="entry name" value="MFS general substrate transporter like domains"/>
    <property type="match status" value="1"/>
</dbReference>
<feature type="transmembrane region" description="Helical" evidence="7">
    <location>
        <begin position="321"/>
        <end position="342"/>
    </location>
</feature>
<feature type="transmembrane region" description="Helical" evidence="7">
    <location>
        <begin position="471"/>
        <end position="494"/>
    </location>
</feature>
<evidence type="ECO:0000313" key="10">
    <source>
        <dbReference type="Proteomes" id="UP000215914"/>
    </source>
</evidence>
<comment type="subcellular location">
    <subcellularLocation>
        <location evidence="1">Membrane</location>
        <topology evidence="1">Multi-pass membrane protein</topology>
    </subcellularLocation>
</comment>